<dbReference type="SUPFAM" id="SSF51161">
    <property type="entry name" value="Trimeric LpxA-like enzymes"/>
    <property type="match status" value="1"/>
</dbReference>
<dbReference type="PATRIC" id="fig|1339352.3.peg.3931"/>
<dbReference type="GO" id="GO:0008374">
    <property type="term" value="F:O-acyltransferase activity"/>
    <property type="evidence" value="ECO:0007669"/>
    <property type="project" value="TreeGrafter"/>
</dbReference>
<keyword evidence="4" id="KW-0012">Acyltransferase</keyword>
<keyword evidence="3" id="KW-0677">Repeat</keyword>
<name>A0A069S3K3_PHOVU</name>
<comment type="caution">
    <text evidence="5">The sequence shown here is derived from an EMBL/GenBank/DDBJ whole genome shotgun (WGS) entry which is preliminary data.</text>
</comment>
<evidence type="ECO:0000256" key="1">
    <source>
        <dbReference type="ARBA" id="ARBA00007274"/>
    </source>
</evidence>
<protein>
    <submittedName>
        <fullName evidence="5">Bacterial transferase hexapeptide family protein</fullName>
    </submittedName>
</protein>
<dbReference type="RefSeq" id="WP_005851219.1">
    <property type="nucleotide sequence ID" value="NZ_JNHM01000152.1"/>
</dbReference>
<dbReference type="PANTHER" id="PTHR23416">
    <property type="entry name" value="SIALIC ACID SYNTHASE-RELATED"/>
    <property type="match status" value="1"/>
</dbReference>
<gene>
    <name evidence="5" type="ORF">M099_4190</name>
</gene>
<dbReference type="InterPro" id="IPR018357">
    <property type="entry name" value="Hexapep_transf_CS"/>
</dbReference>
<dbReference type="Gene3D" id="2.160.10.10">
    <property type="entry name" value="Hexapeptide repeat proteins"/>
    <property type="match status" value="1"/>
</dbReference>
<dbReference type="AlphaFoldDB" id="A0A069S3K3"/>
<dbReference type="InterPro" id="IPR011004">
    <property type="entry name" value="Trimer_LpxA-like_sf"/>
</dbReference>
<evidence type="ECO:0000256" key="3">
    <source>
        <dbReference type="ARBA" id="ARBA00022737"/>
    </source>
</evidence>
<comment type="similarity">
    <text evidence="1">Belongs to the transferase hexapeptide repeat family.</text>
</comment>
<dbReference type="InterPro" id="IPR001451">
    <property type="entry name" value="Hexapep"/>
</dbReference>
<proteinExistence type="inferred from homology"/>
<organism evidence="5 6">
    <name type="scientific">Phocaeicola vulgatus str. 3975 RP4</name>
    <dbReference type="NCBI Taxonomy" id="1339352"/>
    <lineage>
        <taxon>Bacteria</taxon>
        <taxon>Pseudomonadati</taxon>
        <taxon>Bacteroidota</taxon>
        <taxon>Bacteroidia</taxon>
        <taxon>Bacteroidales</taxon>
        <taxon>Bacteroidaceae</taxon>
        <taxon>Phocaeicola</taxon>
    </lineage>
</organism>
<dbReference type="Proteomes" id="UP000027661">
    <property type="component" value="Unassembled WGS sequence"/>
</dbReference>
<dbReference type="PROSITE" id="PS00101">
    <property type="entry name" value="HEXAPEP_TRANSFERASES"/>
    <property type="match status" value="1"/>
</dbReference>
<dbReference type="InterPro" id="IPR051159">
    <property type="entry name" value="Hexapeptide_acetyltransf"/>
</dbReference>
<evidence type="ECO:0000256" key="2">
    <source>
        <dbReference type="ARBA" id="ARBA00022679"/>
    </source>
</evidence>
<dbReference type="EMBL" id="JNHM01000152">
    <property type="protein sequence ID" value="KDS44877.1"/>
    <property type="molecule type" value="Genomic_DNA"/>
</dbReference>
<evidence type="ECO:0000313" key="6">
    <source>
        <dbReference type="Proteomes" id="UP000027661"/>
    </source>
</evidence>
<evidence type="ECO:0000256" key="4">
    <source>
        <dbReference type="ARBA" id="ARBA00023315"/>
    </source>
</evidence>
<dbReference type="PANTHER" id="PTHR23416:SF23">
    <property type="entry name" value="ACETYLTRANSFERASE C18B11.09C-RELATED"/>
    <property type="match status" value="1"/>
</dbReference>
<keyword evidence="2 5" id="KW-0808">Transferase</keyword>
<accession>A0A069S3K3</accession>
<evidence type="ECO:0000313" key="5">
    <source>
        <dbReference type="EMBL" id="KDS44877.1"/>
    </source>
</evidence>
<reference evidence="5 6" key="1">
    <citation type="submission" date="2014-04" db="EMBL/GenBank/DDBJ databases">
        <authorList>
            <person name="Sears C."/>
            <person name="Carroll K."/>
            <person name="Sack B.R."/>
            <person name="Qadri F."/>
            <person name="Myers L.L."/>
            <person name="Chung G.-T."/>
            <person name="Escheverria P."/>
            <person name="Fraser C.M."/>
            <person name="Sadzewicz L."/>
            <person name="Shefchek K.A."/>
            <person name="Tallon L."/>
            <person name="Das S.P."/>
            <person name="Daugherty S."/>
            <person name="Mongodin E.F."/>
        </authorList>
    </citation>
    <scope>NUCLEOTIDE SEQUENCE [LARGE SCALE GENOMIC DNA]</scope>
    <source>
        <strain evidence="5 6">3975 RP4</strain>
    </source>
</reference>
<sequence length="191" mass="20876">MTLDDFLNHIEAGGALNTPEIYRLMDEMSDEARRVTCEINNSYHSQEELRAFMSRLTGKPVDETFKMFPPFYTDFGKNITIGRRVFINAGCHFQDHGGVTLGDGCLIGHNVVFATLNHGTAPEDRGAMYPAPIRLGKNVWVGSNSTILRGVTVGDNAIIAAGSVVTKDVAANTVVGGVPARHIRDIDRNEK</sequence>
<dbReference type="Pfam" id="PF14602">
    <property type="entry name" value="Hexapep_2"/>
    <property type="match status" value="2"/>
</dbReference>